<dbReference type="SUPFAM" id="SSF111283">
    <property type="entry name" value="Putative modulator of DNA gyrase, PmbA/TldD"/>
    <property type="match status" value="1"/>
</dbReference>
<gene>
    <name evidence="2" type="ORF">GCM10022212_04000</name>
</gene>
<keyword evidence="3" id="KW-1185">Reference proteome</keyword>
<dbReference type="EMBL" id="BAAAZE010000003">
    <property type="protein sequence ID" value="GAA4013245.1"/>
    <property type="molecule type" value="Genomic_DNA"/>
</dbReference>
<name>A0ABP7SL88_9BURK</name>
<dbReference type="RefSeq" id="WP_344761550.1">
    <property type="nucleotide sequence ID" value="NZ_BAAAZE010000003.1"/>
</dbReference>
<reference evidence="3" key="1">
    <citation type="journal article" date="2019" name="Int. J. Syst. Evol. Microbiol.">
        <title>The Global Catalogue of Microorganisms (GCM) 10K type strain sequencing project: providing services to taxonomists for standard genome sequencing and annotation.</title>
        <authorList>
            <consortium name="The Broad Institute Genomics Platform"/>
            <consortium name="The Broad Institute Genome Sequencing Center for Infectious Disease"/>
            <person name="Wu L."/>
            <person name="Ma J."/>
        </authorList>
    </citation>
    <scope>NUCLEOTIDE SEQUENCE [LARGE SCALE GENOMIC DNA]</scope>
    <source>
        <strain evidence="3">JCM 16673</strain>
    </source>
</reference>
<sequence length="440" mass="48140">MQTYFYQLADLIGTQLQGSEQYQCWYSAEASDFVRFNRSAIRQCGHVRQSSLSLHLIDGRRHCSASATLAGHLAADRATLAQLMATLRTQLPDLPDDPHLLVATEVRSTEHNAPSRLPAAAEIVDQVLHAAAGVDLVGILAMGPVMRGFANAAGQRNWHQSATFNLDWSLYQSRDKAVKTSYAGADWDSTVFSAKMHGAMAQLVMLQRAPVTVKPGAYRAFLTPTAMQELVSMFNWDGLSEKSLRTRQSALRRMRDENVRLHPAITLSEDTYGGMGPGFQSDGFLKPDRIALIEQGVLTGSMISPRTAMEYGLANNGAGSGEAMSAIDLAGGTLPMAQALAELDTGIYVSNLWYLNFSDRANCRITGMTRFATFWVEGGEIKAPLNVMRFDESLFRLLGDKLLALTSERELLLDSDSYGERATGSARLPGALVKDFTFVL</sequence>
<dbReference type="Pfam" id="PF19289">
    <property type="entry name" value="PmbA_TldD_3rd"/>
    <property type="match status" value="1"/>
</dbReference>
<protein>
    <submittedName>
        <fullName evidence="2">TldD/PmbA family protein</fullName>
    </submittedName>
</protein>
<proteinExistence type="predicted"/>
<evidence type="ECO:0000313" key="3">
    <source>
        <dbReference type="Proteomes" id="UP001501353"/>
    </source>
</evidence>
<evidence type="ECO:0000313" key="2">
    <source>
        <dbReference type="EMBL" id="GAA4013245.1"/>
    </source>
</evidence>
<organism evidence="2 3">
    <name type="scientific">Actimicrobium antarcticum</name>
    <dbReference type="NCBI Taxonomy" id="1051899"/>
    <lineage>
        <taxon>Bacteria</taxon>
        <taxon>Pseudomonadati</taxon>
        <taxon>Pseudomonadota</taxon>
        <taxon>Betaproteobacteria</taxon>
        <taxon>Burkholderiales</taxon>
        <taxon>Oxalobacteraceae</taxon>
        <taxon>Actimicrobium</taxon>
    </lineage>
</organism>
<dbReference type="InterPro" id="IPR045569">
    <property type="entry name" value="Metalloprtase-TldD/E_C"/>
</dbReference>
<evidence type="ECO:0000259" key="1">
    <source>
        <dbReference type="Pfam" id="PF19289"/>
    </source>
</evidence>
<accession>A0ABP7SL88</accession>
<dbReference type="PANTHER" id="PTHR43666:SF1">
    <property type="entry name" value="CONSERVED PROTEIN"/>
    <property type="match status" value="1"/>
</dbReference>
<dbReference type="InterPro" id="IPR036059">
    <property type="entry name" value="TldD/PmbA_sf"/>
</dbReference>
<feature type="domain" description="Metalloprotease TldD/E C-terminal" evidence="1">
    <location>
        <begin position="215"/>
        <end position="438"/>
    </location>
</feature>
<dbReference type="PANTHER" id="PTHR43666">
    <property type="entry name" value="TLDD PROTEIN"/>
    <property type="match status" value="1"/>
</dbReference>
<dbReference type="Proteomes" id="UP001501353">
    <property type="component" value="Unassembled WGS sequence"/>
</dbReference>
<comment type="caution">
    <text evidence="2">The sequence shown here is derived from an EMBL/GenBank/DDBJ whole genome shotgun (WGS) entry which is preliminary data.</text>
</comment>